<keyword evidence="1" id="KW-0732">Signal</keyword>
<feature type="chain" id="PRO_5028844179" evidence="1">
    <location>
        <begin position="21"/>
        <end position="623"/>
    </location>
</feature>
<dbReference type="RefSeq" id="WP_173417038.1">
    <property type="nucleotide sequence ID" value="NZ_CP054139.1"/>
</dbReference>
<dbReference type="InterPro" id="IPR014782">
    <property type="entry name" value="Peptidase_M1_dom"/>
</dbReference>
<proteinExistence type="predicted"/>
<dbReference type="GO" id="GO:0008237">
    <property type="term" value="F:metallopeptidase activity"/>
    <property type="evidence" value="ECO:0007669"/>
    <property type="project" value="InterPro"/>
</dbReference>
<dbReference type="Proteomes" id="UP000505355">
    <property type="component" value="Chromosome"/>
</dbReference>
<accession>A0A7D4PWF4</accession>
<dbReference type="GO" id="GO:0008270">
    <property type="term" value="F:zinc ion binding"/>
    <property type="evidence" value="ECO:0007669"/>
    <property type="project" value="InterPro"/>
</dbReference>
<keyword evidence="4" id="KW-1185">Reference proteome</keyword>
<feature type="domain" description="Peptidase M1 membrane alanine aminopeptidase" evidence="2">
    <location>
        <begin position="380"/>
        <end position="527"/>
    </location>
</feature>
<dbReference type="AlphaFoldDB" id="A0A7D4PWF4"/>
<dbReference type="Gene3D" id="1.10.390.10">
    <property type="entry name" value="Neutral Protease Domain 2"/>
    <property type="match status" value="1"/>
</dbReference>
<protein>
    <submittedName>
        <fullName evidence="3">M1 family metallopeptidase</fullName>
    </submittedName>
</protein>
<dbReference type="SUPFAM" id="SSF55486">
    <property type="entry name" value="Metalloproteases ('zincins'), catalytic domain"/>
    <property type="match status" value="1"/>
</dbReference>
<gene>
    <name evidence="3" type="ORF">HQ865_22370</name>
</gene>
<evidence type="ECO:0000256" key="1">
    <source>
        <dbReference type="SAM" id="SignalP"/>
    </source>
</evidence>
<dbReference type="InterPro" id="IPR027268">
    <property type="entry name" value="Peptidase_M4/M1_CTD_sf"/>
</dbReference>
<name>A0A7D4PWF4_9SPHI</name>
<organism evidence="3 4">
    <name type="scientific">Mucilaginibacter mali</name>
    <dbReference type="NCBI Taxonomy" id="2740462"/>
    <lineage>
        <taxon>Bacteria</taxon>
        <taxon>Pseudomonadati</taxon>
        <taxon>Bacteroidota</taxon>
        <taxon>Sphingobacteriia</taxon>
        <taxon>Sphingobacteriales</taxon>
        <taxon>Sphingobacteriaceae</taxon>
        <taxon>Mucilaginibacter</taxon>
    </lineage>
</organism>
<reference evidence="3 4" key="1">
    <citation type="submission" date="2020-05" db="EMBL/GenBank/DDBJ databases">
        <title>Mucilaginibacter mali sp. nov.</title>
        <authorList>
            <person name="Kim H.S."/>
            <person name="Lee K.C."/>
            <person name="Suh M.K."/>
            <person name="Kim J.-S."/>
            <person name="Han K.-I."/>
            <person name="Eom M.K."/>
            <person name="Shin Y.K."/>
            <person name="Lee J.-S."/>
        </authorList>
    </citation>
    <scope>NUCLEOTIDE SEQUENCE [LARGE SCALE GENOMIC DNA]</scope>
    <source>
        <strain evidence="3 4">G2-14</strain>
    </source>
</reference>
<sequence length="623" mass="70067">MIKSFLLSAFACCAFVAANAQTLTIPQPMAKTYANGTRGMDGKPGKNFWMNHGKYDIAITVNPPHSTVKGVEHITYYNESPDKLDSLNMKLIVNSHRRGPVSAPGATPSPTDGLQVDEISVNGTKTTWDNAKVSETNYMMPLAKPLLPHQSVTLDITWHYLMVQGRGRESIIDPTTFYIAYFYPRVSVYDDYKGWDTQPFGGGLEFYNDLNDYTLSVTVPKDFIVWSTGTHLNPDEVLKPEIAARLKKSFTSDSTIHVATAKDLADKVVTAQNATNTWKFKASNISDMAVAVSDHYDWDAGSVIVDDKTKRRVSMQAAFPDASEDFHHSVQHGRHSLAWFSRNWPGVPYPFEKSTAVQGFADMEFPMMMNDSHQTDLGFAQLVQDHEQAHTYMPFYMSTNESYYAFMDEGWATTFEYLIGIEEKGQKGADDFYKQFRVTRWIHGAHDKENPTITPSPNVTFGAGNNSYGKASLSYLALKDLLGDDLFRKALHTYMDNWHGKHPIPWDYFNSMKAGSGKNLDWFFYNWFYTPSYVDLSLANVSISGNKYTLDIKNVGGFANPFNVVATYADGSTESFHQTPAVWEKDQKQAIVNVKAAKQVKSITIDNGIYMDANEKDNTWTAQ</sequence>
<dbReference type="Pfam" id="PF01433">
    <property type="entry name" value="Peptidase_M1"/>
    <property type="match status" value="1"/>
</dbReference>
<evidence type="ECO:0000259" key="2">
    <source>
        <dbReference type="Pfam" id="PF01433"/>
    </source>
</evidence>
<evidence type="ECO:0000313" key="4">
    <source>
        <dbReference type="Proteomes" id="UP000505355"/>
    </source>
</evidence>
<dbReference type="EMBL" id="CP054139">
    <property type="protein sequence ID" value="QKJ32388.1"/>
    <property type="molecule type" value="Genomic_DNA"/>
</dbReference>
<feature type="signal peptide" evidence="1">
    <location>
        <begin position="1"/>
        <end position="20"/>
    </location>
</feature>
<dbReference type="CDD" id="cd09604">
    <property type="entry name" value="M1_APN_like"/>
    <property type="match status" value="1"/>
</dbReference>
<evidence type="ECO:0000313" key="3">
    <source>
        <dbReference type="EMBL" id="QKJ32388.1"/>
    </source>
</evidence>
<dbReference type="KEGG" id="mmab:HQ865_22370"/>